<dbReference type="RefSeq" id="XP_009176003.1">
    <property type="nucleotide sequence ID" value="XM_009177739.1"/>
</dbReference>
<sequence>MASKAKPDESSEGNSDDPVEHFNVRAIALRMQSQMVGNVPSGILRLFLDEASVRLFNNICKLLRLYTGSNKIAVAYTKRIVKMNIRLTAFSTADVLNDEEDDMACDFHDRCHLAAEILLRLGRPKRRLLPGVTPTIDKLVDAIQSAKSLALGITERHLKQTTRDKFREAVDFFVNPQFFTTVFSEQECYKGLLEDIYDSIEDLIDRGLF</sequence>
<dbReference type="EMBL" id="KL597074">
    <property type="protein sequence ID" value="KER20251.1"/>
    <property type="molecule type" value="Genomic_DNA"/>
</dbReference>
<dbReference type="InterPro" id="IPR008477">
    <property type="entry name" value="TNFAIP8-like"/>
</dbReference>
<dbReference type="Pfam" id="PF05527">
    <property type="entry name" value="TNFAIP8"/>
    <property type="match status" value="1"/>
</dbReference>
<protein>
    <recommendedName>
        <fullName evidence="3">Tumor necrosis factor alpha-induced protein 8-like protein</fullName>
    </recommendedName>
</protein>
<dbReference type="InterPro" id="IPR038355">
    <property type="entry name" value="TNFAIP8_sf"/>
</dbReference>
<keyword evidence="2" id="KW-1185">Reference proteome</keyword>
<dbReference type="Proteomes" id="UP000054324">
    <property type="component" value="Unassembled WGS sequence"/>
</dbReference>
<evidence type="ECO:0008006" key="3">
    <source>
        <dbReference type="Google" id="ProtNLM"/>
    </source>
</evidence>
<dbReference type="PANTHER" id="PTHR12757:SF1">
    <property type="entry name" value="PROTEIN SALIVARY GLANDS MARRED"/>
    <property type="match status" value="1"/>
</dbReference>
<dbReference type="CTD" id="20329527"/>
<proteinExistence type="predicted"/>
<dbReference type="KEGG" id="ovi:T265_15362"/>
<gene>
    <name evidence="1" type="ORF">T265_15362</name>
</gene>
<reference evidence="1 2" key="1">
    <citation type="submission" date="2013-11" db="EMBL/GenBank/DDBJ databases">
        <title>Opisthorchis viverrini - life in the bile duct.</title>
        <authorList>
            <person name="Young N.D."/>
            <person name="Nagarajan N."/>
            <person name="Lin S.J."/>
            <person name="Korhonen P.K."/>
            <person name="Jex A.R."/>
            <person name="Hall R.S."/>
            <person name="Safavi-Hemami H."/>
            <person name="Kaewkong W."/>
            <person name="Bertrand D."/>
            <person name="Gao S."/>
            <person name="Seet Q."/>
            <person name="Wongkham S."/>
            <person name="Teh B.T."/>
            <person name="Wongkham C."/>
            <person name="Intapan P.M."/>
            <person name="Maleewong W."/>
            <person name="Yang X."/>
            <person name="Hu M."/>
            <person name="Wang Z."/>
            <person name="Hofmann A."/>
            <person name="Sternberg P.W."/>
            <person name="Tan P."/>
            <person name="Wang J."/>
            <person name="Gasser R.B."/>
        </authorList>
    </citation>
    <scope>NUCLEOTIDE SEQUENCE [LARGE SCALE GENOMIC DNA]</scope>
</reference>
<dbReference type="GO" id="GO:0005737">
    <property type="term" value="C:cytoplasm"/>
    <property type="evidence" value="ECO:0007669"/>
    <property type="project" value="TreeGrafter"/>
</dbReference>
<organism evidence="1 2">
    <name type="scientific">Opisthorchis viverrini</name>
    <name type="common">Southeast Asian liver fluke</name>
    <dbReference type="NCBI Taxonomy" id="6198"/>
    <lineage>
        <taxon>Eukaryota</taxon>
        <taxon>Metazoa</taxon>
        <taxon>Spiralia</taxon>
        <taxon>Lophotrochozoa</taxon>
        <taxon>Platyhelminthes</taxon>
        <taxon>Trematoda</taxon>
        <taxon>Digenea</taxon>
        <taxon>Opisthorchiida</taxon>
        <taxon>Opisthorchiata</taxon>
        <taxon>Opisthorchiidae</taxon>
        <taxon>Opisthorchis</taxon>
    </lineage>
</organism>
<dbReference type="Gene3D" id="1.20.1440.160">
    <property type="entry name" value="Tumor necrosis factor alpha-induced protein 8-like"/>
    <property type="match status" value="1"/>
</dbReference>
<dbReference type="GO" id="GO:0042981">
    <property type="term" value="P:regulation of apoptotic process"/>
    <property type="evidence" value="ECO:0007669"/>
    <property type="project" value="InterPro"/>
</dbReference>
<evidence type="ECO:0000313" key="2">
    <source>
        <dbReference type="Proteomes" id="UP000054324"/>
    </source>
</evidence>
<evidence type="ECO:0000313" key="1">
    <source>
        <dbReference type="EMBL" id="KER20251.1"/>
    </source>
</evidence>
<dbReference type="PANTHER" id="PTHR12757">
    <property type="entry name" value="TUMOR NECROSIS FACTOR INDUCED PROTEIN"/>
    <property type="match status" value="1"/>
</dbReference>
<dbReference type="GeneID" id="20329527"/>
<name>A0A074YZP7_OPIVI</name>
<accession>A0A074YZP7</accession>
<dbReference type="OrthoDB" id="10055976at2759"/>
<feature type="non-terminal residue" evidence="1">
    <location>
        <position position="209"/>
    </location>
</feature>
<dbReference type="AlphaFoldDB" id="A0A074YZP7"/>